<dbReference type="GeneID" id="61435015"/>
<evidence type="ECO:0000256" key="1">
    <source>
        <dbReference type="SAM" id="Phobius"/>
    </source>
</evidence>
<feature type="transmembrane region" description="Helical" evidence="1">
    <location>
        <begin position="12"/>
        <end position="32"/>
    </location>
</feature>
<keyword evidence="1" id="KW-0812">Transmembrane</keyword>
<comment type="caution">
    <text evidence="2">The sequence shown here is derived from an EMBL/GenBank/DDBJ whole genome shotgun (WGS) entry which is preliminary data.</text>
</comment>
<reference evidence="2 3" key="1">
    <citation type="submission" date="2018-08" db="EMBL/GenBank/DDBJ databases">
        <title>A genome reference for cultivated species of the human gut microbiota.</title>
        <authorList>
            <person name="Zou Y."/>
            <person name="Xue W."/>
            <person name="Luo G."/>
        </authorList>
    </citation>
    <scope>NUCLEOTIDE SEQUENCE [LARGE SCALE GENOMIC DNA]</scope>
    <source>
        <strain evidence="2 3">AM43-11</strain>
    </source>
</reference>
<feature type="transmembrane region" description="Helical" evidence="1">
    <location>
        <begin position="38"/>
        <end position="59"/>
    </location>
</feature>
<dbReference type="Proteomes" id="UP000284465">
    <property type="component" value="Unassembled WGS sequence"/>
</dbReference>
<evidence type="ECO:0000313" key="2">
    <source>
        <dbReference type="EMBL" id="RHA65587.1"/>
    </source>
</evidence>
<sequence length="66" mass="7231">MKLNIQWKKVLYGIALIVIGIILAAFHFIVAGDGIRDFISSIIAVISVLVILVGTYITLSEIKNCK</sequence>
<proteinExistence type="predicted"/>
<dbReference type="AlphaFoldDB" id="A0A1Q6SJP8"/>
<gene>
    <name evidence="2" type="ORF">DW927_13680</name>
</gene>
<organism evidence="2 3">
    <name type="scientific">Roseburia intestinalis</name>
    <dbReference type="NCBI Taxonomy" id="166486"/>
    <lineage>
        <taxon>Bacteria</taxon>
        <taxon>Bacillati</taxon>
        <taxon>Bacillota</taxon>
        <taxon>Clostridia</taxon>
        <taxon>Lachnospirales</taxon>
        <taxon>Lachnospiraceae</taxon>
        <taxon>Roseburia</taxon>
    </lineage>
</organism>
<accession>A0A1Q6SJP8</accession>
<name>A0A1Q6SJP8_9FIRM</name>
<keyword evidence="1" id="KW-0472">Membrane</keyword>
<evidence type="ECO:0000313" key="3">
    <source>
        <dbReference type="Proteomes" id="UP000284465"/>
    </source>
</evidence>
<protein>
    <submittedName>
        <fullName evidence="2">Uncharacterized protein</fullName>
    </submittedName>
</protein>
<dbReference type="RefSeq" id="WP_006857422.1">
    <property type="nucleotide sequence ID" value="NZ_CP102289.1"/>
</dbReference>
<keyword evidence="1" id="KW-1133">Transmembrane helix</keyword>
<dbReference type="EMBL" id="QSFP01000017">
    <property type="protein sequence ID" value="RHA65587.1"/>
    <property type="molecule type" value="Genomic_DNA"/>
</dbReference>